<dbReference type="InterPro" id="IPR002466">
    <property type="entry name" value="A_deamin"/>
</dbReference>
<dbReference type="GO" id="GO:0002100">
    <property type="term" value="P:tRNA wobble adenosine to inosine editing"/>
    <property type="evidence" value="ECO:0007669"/>
    <property type="project" value="InterPro"/>
</dbReference>
<dbReference type="InterPro" id="IPR042935">
    <property type="entry name" value="Tad1"/>
</dbReference>
<accession>A0AAJ0M6Q1</accession>
<dbReference type="Pfam" id="PF02137">
    <property type="entry name" value="A_deamin"/>
    <property type="match status" value="1"/>
</dbReference>
<organism evidence="3 4">
    <name type="scientific">Chaetomium strumarium</name>
    <dbReference type="NCBI Taxonomy" id="1170767"/>
    <lineage>
        <taxon>Eukaryota</taxon>
        <taxon>Fungi</taxon>
        <taxon>Dikarya</taxon>
        <taxon>Ascomycota</taxon>
        <taxon>Pezizomycotina</taxon>
        <taxon>Sordariomycetes</taxon>
        <taxon>Sordariomycetidae</taxon>
        <taxon>Sordariales</taxon>
        <taxon>Chaetomiaceae</taxon>
        <taxon>Chaetomium</taxon>
    </lineage>
</organism>
<protein>
    <submittedName>
        <fullName evidence="3">Adenosine deaminase/editase</fullName>
    </submittedName>
</protein>
<feature type="compositionally biased region" description="Pro residues" evidence="1">
    <location>
        <begin position="175"/>
        <end position="189"/>
    </location>
</feature>
<proteinExistence type="predicted"/>
<dbReference type="PROSITE" id="PS50141">
    <property type="entry name" value="A_DEAMIN_EDITASE"/>
    <property type="match status" value="1"/>
</dbReference>
<reference evidence="3" key="2">
    <citation type="submission" date="2023-06" db="EMBL/GenBank/DDBJ databases">
        <authorList>
            <consortium name="Lawrence Berkeley National Laboratory"/>
            <person name="Mondo S.J."/>
            <person name="Hensen N."/>
            <person name="Bonometti L."/>
            <person name="Westerberg I."/>
            <person name="Brannstrom I.O."/>
            <person name="Guillou S."/>
            <person name="Cros-Aarteil S."/>
            <person name="Calhoun S."/>
            <person name="Haridas S."/>
            <person name="Kuo A."/>
            <person name="Pangilinan J."/>
            <person name="Riley R."/>
            <person name="Labutti K."/>
            <person name="Andreopoulos B."/>
            <person name="Lipzen A."/>
            <person name="Chen C."/>
            <person name="Yanf M."/>
            <person name="Daum C."/>
            <person name="Ng V."/>
            <person name="Clum A."/>
            <person name="Steindorff A."/>
            <person name="Ohm R."/>
            <person name="Martin F."/>
            <person name="Silar P."/>
            <person name="Natvig D."/>
            <person name="Lalanne C."/>
            <person name="Gautier V."/>
            <person name="Ament-Velasquez S.L."/>
            <person name="Kruys A."/>
            <person name="Hutchinson M.I."/>
            <person name="Powell A.J."/>
            <person name="Barry K."/>
            <person name="Miller A.N."/>
            <person name="Grigoriev I.V."/>
            <person name="Debuchy R."/>
            <person name="Gladieux P."/>
            <person name="Thoren M.H."/>
            <person name="Johannesson H."/>
        </authorList>
    </citation>
    <scope>NUCLEOTIDE SEQUENCE</scope>
    <source>
        <strain evidence="3">CBS 333.67</strain>
    </source>
</reference>
<dbReference type="GeneID" id="87883281"/>
<dbReference type="GO" id="GO:0003723">
    <property type="term" value="F:RNA binding"/>
    <property type="evidence" value="ECO:0007669"/>
    <property type="project" value="InterPro"/>
</dbReference>
<reference evidence="3" key="1">
    <citation type="journal article" date="2023" name="Mol. Phylogenet. Evol.">
        <title>Genome-scale phylogeny and comparative genomics of the fungal order Sordariales.</title>
        <authorList>
            <person name="Hensen N."/>
            <person name="Bonometti L."/>
            <person name="Westerberg I."/>
            <person name="Brannstrom I.O."/>
            <person name="Guillou S."/>
            <person name="Cros-Aarteil S."/>
            <person name="Calhoun S."/>
            <person name="Haridas S."/>
            <person name="Kuo A."/>
            <person name="Mondo S."/>
            <person name="Pangilinan J."/>
            <person name="Riley R."/>
            <person name="LaButti K."/>
            <person name="Andreopoulos B."/>
            <person name="Lipzen A."/>
            <person name="Chen C."/>
            <person name="Yan M."/>
            <person name="Daum C."/>
            <person name="Ng V."/>
            <person name="Clum A."/>
            <person name="Steindorff A."/>
            <person name="Ohm R.A."/>
            <person name="Martin F."/>
            <person name="Silar P."/>
            <person name="Natvig D.O."/>
            <person name="Lalanne C."/>
            <person name="Gautier V."/>
            <person name="Ament-Velasquez S.L."/>
            <person name="Kruys A."/>
            <person name="Hutchinson M.I."/>
            <person name="Powell A.J."/>
            <person name="Barry K."/>
            <person name="Miller A.N."/>
            <person name="Grigoriev I.V."/>
            <person name="Debuchy R."/>
            <person name="Gladieux P."/>
            <person name="Hiltunen Thoren M."/>
            <person name="Johannesson H."/>
        </authorList>
    </citation>
    <scope>NUCLEOTIDE SEQUENCE</scope>
    <source>
        <strain evidence="3">CBS 333.67</strain>
    </source>
</reference>
<keyword evidence="4" id="KW-1185">Reference proteome</keyword>
<feature type="region of interest" description="Disordered" evidence="1">
    <location>
        <begin position="170"/>
        <end position="207"/>
    </location>
</feature>
<dbReference type="PANTHER" id="PTHR47803:SF1">
    <property type="entry name" value="TRNA-SPECIFIC ADENOSINE DEAMINASE 1"/>
    <property type="match status" value="1"/>
</dbReference>
<evidence type="ECO:0000256" key="1">
    <source>
        <dbReference type="SAM" id="MobiDB-lite"/>
    </source>
</evidence>
<evidence type="ECO:0000313" key="4">
    <source>
        <dbReference type="Proteomes" id="UP001273166"/>
    </source>
</evidence>
<dbReference type="SMART" id="SM00552">
    <property type="entry name" value="ADEAMc"/>
    <property type="match status" value="1"/>
</dbReference>
<sequence>MAAEAHADAIASAVLNEFRKLPAKRKPAVRDNGLREWVPLSGIVVKGPGCMKCVALATGMKCLPASKLTQANGAALHDWHAEVLTVRAFNRFLLDECRRLARDATAQSEFLRRRTPAERPLQTDSAGGLWHAQPFAWREDLTLHMYCSEAPCGDASMELIMSSQADATPWAVTTPMPPRVSPAPSPSPDPSVTSTASPRSSPPALLGRGHFSQLGIVRRKPARGDAPPSYSKSCSDKLALKQCAALLCSLTSLFVSPRGVYLASLVLPKSQYSPEACRRCFAAGGGGTGEEEEARGRMDSVSGRVWNDTGYGFNPFRVETTDREFEFSRRRLATAEDGEADVKMAASNLAVAWTRDGEVEEGLIGGVLQGRKAFDLKGASVTSRRRMWAAAVEVAAALGEDEISRDLGKGTYGGVKEGELLDARRRVKEEVRQKALKGWLRNTGDDKFRL</sequence>
<dbReference type="PANTHER" id="PTHR47803">
    <property type="entry name" value="TRNA-SPECIFIC ADENOSINE DEAMINASE 1"/>
    <property type="match status" value="1"/>
</dbReference>
<feature type="compositionally biased region" description="Low complexity" evidence="1">
    <location>
        <begin position="190"/>
        <end position="204"/>
    </location>
</feature>
<gene>
    <name evidence="3" type="ORF">B0T15DRAFT_388571</name>
</gene>
<comment type="caution">
    <text evidence="3">The sequence shown here is derived from an EMBL/GenBank/DDBJ whole genome shotgun (WGS) entry which is preliminary data.</text>
</comment>
<dbReference type="GO" id="GO:0043829">
    <property type="term" value="F:tRNA-specific adenosine-37 deaminase activity"/>
    <property type="evidence" value="ECO:0007669"/>
    <property type="project" value="TreeGrafter"/>
</dbReference>
<dbReference type="AlphaFoldDB" id="A0AAJ0M6Q1"/>
<name>A0AAJ0M6Q1_9PEZI</name>
<evidence type="ECO:0000313" key="3">
    <source>
        <dbReference type="EMBL" id="KAK3310895.1"/>
    </source>
</evidence>
<dbReference type="RefSeq" id="XP_062726675.1">
    <property type="nucleotide sequence ID" value="XM_062864452.1"/>
</dbReference>
<feature type="domain" description="A to I editase" evidence="2">
    <location>
        <begin position="55"/>
        <end position="441"/>
    </location>
</feature>
<dbReference type="EMBL" id="JAUDZG010000001">
    <property type="protein sequence ID" value="KAK3310895.1"/>
    <property type="molecule type" value="Genomic_DNA"/>
</dbReference>
<evidence type="ECO:0000259" key="2">
    <source>
        <dbReference type="PROSITE" id="PS50141"/>
    </source>
</evidence>
<dbReference type="Proteomes" id="UP001273166">
    <property type="component" value="Unassembled WGS sequence"/>
</dbReference>